<dbReference type="InterPro" id="IPR003856">
    <property type="entry name" value="LPS_length_determ_N"/>
</dbReference>
<dbReference type="Pfam" id="PF02706">
    <property type="entry name" value="Wzz"/>
    <property type="match status" value="1"/>
</dbReference>
<keyword evidence="16" id="KW-0175">Coiled coil</keyword>
<evidence type="ECO:0000256" key="17">
    <source>
        <dbReference type="SAM" id="Phobius"/>
    </source>
</evidence>
<dbReference type="Gene3D" id="3.40.50.300">
    <property type="entry name" value="P-loop containing nucleotide triphosphate hydrolases"/>
    <property type="match status" value="1"/>
</dbReference>
<keyword evidence="10" id="KW-0418">Kinase</keyword>
<gene>
    <name evidence="21" type="primary">vpsO_2</name>
    <name evidence="21" type="ORF">NBRC116585_26310</name>
</gene>
<keyword evidence="11" id="KW-0067">ATP-binding</keyword>
<comment type="catalytic activity">
    <reaction evidence="15">
        <text>L-tyrosyl-[protein] + ATP = O-phospho-L-tyrosyl-[protein] + ADP + H(+)</text>
        <dbReference type="Rhea" id="RHEA:10596"/>
        <dbReference type="Rhea" id="RHEA-COMP:10136"/>
        <dbReference type="Rhea" id="RHEA-COMP:20101"/>
        <dbReference type="ChEBI" id="CHEBI:15378"/>
        <dbReference type="ChEBI" id="CHEBI:30616"/>
        <dbReference type="ChEBI" id="CHEBI:46858"/>
        <dbReference type="ChEBI" id="CHEBI:61978"/>
        <dbReference type="ChEBI" id="CHEBI:456216"/>
        <dbReference type="EC" id="2.7.10.2"/>
    </reaction>
</comment>
<comment type="similarity">
    <text evidence="2">Belongs to the CpsD/CapB family.</text>
</comment>
<feature type="transmembrane region" description="Helical" evidence="17">
    <location>
        <begin position="445"/>
        <end position="464"/>
    </location>
</feature>
<feature type="coiled-coil region" evidence="16">
    <location>
        <begin position="219"/>
        <end position="276"/>
    </location>
</feature>
<evidence type="ECO:0000256" key="4">
    <source>
        <dbReference type="ARBA" id="ARBA00011903"/>
    </source>
</evidence>
<dbReference type="EC" id="2.7.10.2" evidence="4"/>
<dbReference type="InterPro" id="IPR050445">
    <property type="entry name" value="Bact_polysacc_biosynth/exp"/>
</dbReference>
<dbReference type="InterPro" id="IPR025669">
    <property type="entry name" value="AAA_dom"/>
</dbReference>
<evidence type="ECO:0000256" key="16">
    <source>
        <dbReference type="SAM" id="Coils"/>
    </source>
</evidence>
<sequence length="736" mass="81291">MSINQGPNPFSMNDESQPIDFSRYLGLVRRYWVRIVGFALAVAVIAALGALSLISKYQATATLLIEEQGAQVIQIQEVYGIPGNSRNYLSTQFEILKSRELARRVVEELNLVESSEFNPFHPQNTENFSIRRYLREQIFGKGPEPDEEFILDKTIDRFWSAVNVSPVPGTQLVKITVTSVTGDVAKRAANRLAEGFIESQLEAKIGLTQQAAGWLTERLTDLKDKLEVSERKLQTYRDENNLVDVSGVGTVVSREIDNASAQLGQARAKRVELESTYRQLKKFGTYTYDNLSSIPTILNNQVIGSLKSQETRAELSVSELGKRYGPRHPKMVAAQSDLDAVRASLLTQMKRVASTIESDYLAALNKERTLENTLSNARDSAREINRKEFTLKEIEREVETNRALYTTFYERMSETSATGDLQTANARVIDPAVRPDRPTSPNRKLIVLVAFLAGIAFGIGVILLRDFLDSKIKNAEDVDRKLKAPMLALLPLVKLGKKSAEEAEARAARAFSDEEQIGFAESVRTLRTSISLAGLEHPSQVILMTSSTPGEGKTTTACNIAEAFGQLEKVLLIDADMRRPTMAKKLGLEPGKPGLSNAVAYPETLEDCIQSVEGLNIDVMAAGPIPPNPLELLASKKFRDILETLRGQYQRIIIDSAPVLAVSDALYLSTVTDGVVYVVKADDTRDKLAIGGLDRLRGSNARIMGVVLNQVDVEKEAKYGGSYAGYYDTYGYSTQS</sequence>
<keyword evidence="12 17" id="KW-1133">Transmembrane helix</keyword>
<evidence type="ECO:0000256" key="10">
    <source>
        <dbReference type="ARBA" id="ARBA00022777"/>
    </source>
</evidence>
<comment type="similarity">
    <text evidence="3">Belongs to the etk/wzc family.</text>
</comment>
<keyword evidence="9" id="KW-0547">Nucleotide-binding</keyword>
<reference evidence="21 22" key="1">
    <citation type="submission" date="2024-04" db="EMBL/GenBank/DDBJ databases">
        <title>Draft genome sequence of Thalassolituus maritimus NBRC 116585.</title>
        <authorList>
            <person name="Miyakawa T."/>
            <person name="Kusuya Y."/>
            <person name="Miura T."/>
        </authorList>
    </citation>
    <scope>NUCLEOTIDE SEQUENCE [LARGE SCALE GENOMIC DNA]</scope>
    <source>
        <strain evidence="21 22">5NW40-0001</strain>
    </source>
</reference>
<name>A0ABQ0A285_9GAMM</name>
<evidence type="ECO:0000256" key="13">
    <source>
        <dbReference type="ARBA" id="ARBA00023136"/>
    </source>
</evidence>
<comment type="subcellular location">
    <subcellularLocation>
        <location evidence="1">Cell inner membrane</location>
        <topology evidence="1">Multi-pass membrane protein</topology>
    </subcellularLocation>
</comment>
<keyword evidence="8 17" id="KW-0812">Transmembrane</keyword>
<keyword evidence="13 17" id="KW-0472">Membrane</keyword>
<feature type="domain" description="Tyrosine-protein kinase G-rich" evidence="20">
    <location>
        <begin position="393"/>
        <end position="466"/>
    </location>
</feature>
<dbReference type="InterPro" id="IPR005702">
    <property type="entry name" value="Wzc-like_C"/>
</dbReference>
<feature type="transmembrane region" description="Helical" evidence="17">
    <location>
        <begin position="31"/>
        <end position="54"/>
    </location>
</feature>
<keyword evidence="6" id="KW-0997">Cell inner membrane</keyword>
<keyword evidence="22" id="KW-1185">Reference proteome</keyword>
<organism evidence="21 22">
    <name type="scientific">Thalassolituus maritimus</name>
    <dbReference type="NCBI Taxonomy" id="484498"/>
    <lineage>
        <taxon>Bacteria</taxon>
        <taxon>Pseudomonadati</taxon>
        <taxon>Pseudomonadota</taxon>
        <taxon>Gammaproteobacteria</taxon>
        <taxon>Oceanospirillales</taxon>
        <taxon>Oceanospirillaceae</taxon>
        <taxon>Thalassolituus</taxon>
    </lineage>
</organism>
<evidence type="ECO:0000259" key="18">
    <source>
        <dbReference type="Pfam" id="PF02706"/>
    </source>
</evidence>
<feature type="domain" description="Polysaccharide chain length determinant N-terminal" evidence="18">
    <location>
        <begin position="19"/>
        <end position="109"/>
    </location>
</feature>
<evidence type="ECO:0000256" key="1">
    <source>
        <dbReference type="ARBA" id="ARBA00004429"/>
    </source>
</evidence>
<dbReference type="NCBIfam" id="TIGR01007">
    <property type="entry name" value="eps_fam"/>
    <property type="match status" value="1"/>
</dbReference>
<dbReference type="CDD" id="cd05387">
    <property type="entry name" value="BY-kinase"/>
    <property type="match status" value="1"/>
</dbReference>
<evidence type="ECO:0000259" key="19">
    <source>
        <dbReference type="Pfam" id="PF13614"/>
    </source>
</evidence>
<proteinExistence type="inferred from homology"/>
<comment type="caution">
    <text evidence="21">The sequence shown here is derived from an EMBL/GenBank/DDBJ whole genome shotgun (WGS) entry which is preliminary data.</text>
</comment>
<dbReference type="Pfam" id="PF13614">
    <property type="entry name" value="AAA_31"/>
    <property type="match status" value="1"/>
</dbReference>
<feature type="domain" description="AAA" evidence="19">
    <location>
        <begin position="540"/>
        <end position="681"/>
    </location>
</feature>
<evidence type="ECO:0000256" key="12">
    <source>
        <dbReference type="ARBA" id="ARBA00022989"/>
    </source>
</evidence>
<dbReference type="Proteomes" id="UP001481413">
    <property type="component" value="Unassembled WGS sequence"/>
</dbReference>
<keyword evidence="5" id="KW-1003">Cell membrane</keyword>
<protein>
    <recommendedName>
        <fullName evidence="4">non-specific protein-tyrosine kinase</fullName>
        <ecNumber evidence="4">2.7.10.2</ecNumber>
    </recommendedName>
</protein>
<evidence type="ECO:0000256" key="2">
    <source>
        <dbReference type="ARBA" id="ARBA00007316"/>
    </source>
</evidence>
<dbReference type="SUPFAM" id="SSF52540">
    <property type="entry name" value="P-loop containing nucleoside triphosphate hydrolases"/>
    <property type="match status" value="1"/>
</dbReference>
<evidence type="ECO:0000313" key="21">
    <source>
        <dbReference type="EMBL" id="GAA6146513.1"/>
    </source>
</evidence>
<evidence type="ECO:0000256" key="11">
    <source>
        <dbReference type="ARBA" id="ARBA00022840"/>
    </source>
</evidence>
<evidence type="ECO:0000256" key="14">
    <source>
        <dbReference type="ARBA" id="ARBA00023137"/>
    </source>
</evidence>
<keyword evidence="7" id="KW-0808">Transferase</keyword>
<dbReference type="PANTHER" id="PTHR32309:SF13">
    <property type="entry name" value="FERRIC ENTEROBACTIN TRANSPORT PROTEIN FEPE"/>
    <property type="match status" value="1"/>
</dbReference>
<dbReference type="EMBL" id="BAABWH010000008">
    <property type="protein sequence ID" value="GAA6146513.1"/>
    <property type="molecule type" value="Genomic_DNA"/>
</dbReference>
<keyword evidence="14" id="KW-0829">Tyrosine-protein kinase</keyword>
<dbReference type="InterPro" id="IPR027417">
    <property type="entry name" value="P-loop_NTPase"/>
</dbReference>
<evidence type="ECO:0000256" key="6">
    <source>
        <dbReference type="ARBA" id="ARBA00022519"/>
    </source>
</evidence>
<evidence type="ECO:0000256" key="3">
    <source>
        <dbReference type="ARBA" id="ARBA00008883"/>
    </source>
</evidence>
<evidence type="ECO:0000256" key="5">
    <source>
        <dbReference type="ARBA" id="ARBA00022475"/>
    </source>
</evidence>
<evidence type="ECO:0000256" key="7">
    <source>
        <dbReference type="ARBA" id="ARBA00022679"/>
    </source>
</evidence>
<evidence type="ECO:0000313" key="22">
    <source>
        <dbReference type="Proteomes" id="UP001481413"/>
    </source>
</evidence>
<evidence type="ECO:0000259" key="20">
    <source>
        <dbReference type="Pfam" id="PF13807"/>
    </source>
</evidence>
<dbReference type="Pfam" id="PF13807">
    <property type="entry name" value="GNVR"/>
    <property type="match status" value="1"/>
</dbReference>
<evidence type="ECO:0000256" key="15">
    <source>
        <dbReference type="ARBA" id="ARBA00051245"/>
    </source>
</evidence>
<feature type="coiled-coil region" evidence="16">
    <location>
        <begin position="367"/>
        <end position="397"/>
    </location>
</feature>
<evidence type="ECO:0000256" key="8">
    <source>
        <dbReference type="ARBA" id="ARBA00022692"/>
    </source>
</evidence>
<dbReference type="RefSeq" id="WP_353295735.1">
    <property type="nucleotide sequence ID" value="NZ_BAABWH010000008.1"/>
</dbReference>
<evidence type="ECO:0000256" key="9">
    <source>
        <dbReference type="ARBA" id="ARBA00022741"/>
    </source>
</evidence>
<dbReference type="PANTHER" id="PTHR32309">
    <property type="entry name" value="TYROSINE-PROTEIN KINASE"/>
    <property type="match status" value="1"/>
</dbReference>
<dbReference type="InterPro" id="IPR032807">
    <property type="entry name" value="GNVR"/>
</dbReference>
<accession>A0ABQ0A285</accession>